<protein>
    <submittedName>
        <fullName evidence="2">Uncharacterized protein</fullName>
    </submittedName>
</protein>
<dbReference type="EMBL" id="JBHRTN010000008">
    <property type="protein sequence ID" value="MFC3125011.1"/>
    <property type="molecule type" value="Genomic_DNA"/>
</dbReference>
<accession>A0ABV7G032</accession>
<evidence type="ECO:0000313" key="2">
    <source>
        <dbReference type="EMBL" id="MFC3125011.1"/>
    </source>
</evidence>
<evidence type="ECO:0000256" key="1">
    <source>
        <dbReference type="SAM" id="MobiDB-lite"/>
    </source>
</evidence>
<feature type="compositionally biased region" description="Low complexity" evidence="1">
    <location>
        <begin position="1"/>
        <end position="11"/>
    </location>
</feature>
<dbReference type="Proteomes" id="UP001595593">
    <property type="component" value="Unassembled WGS sequence"/>
</dbReference>
<keyword evidence="3" id="KW-1185">Reference proteome</keyword>
<organism evidence="2 3">
    <name type="scientific">Teichococcus globiformis</name>
    <dbReference type="NCBI Taxonomy" id="2307229"/>
    <lineage>
        <taxon>Bacteria</taxon>
        <taxon>Pseudomonadati</taxon>
        <taxon>Pseudomonadota</taxon>
        <taxon>Alphaproteobacteria</taxon>
        <taxon>Acetobacterales</taxon>
        <taxon>Roseomonadaceae</taxon>
        <taxon>Roseomonas</taxon>
    </lineage>
</organism>
<dbReference type="RefSeq" id="WP_379595433.1">
    <property type="nucleotide sequence ID" value="NZ_JBHRTN010000008.1"/>
</dbReference>
<evidence type="ECO:0000313" key="3">
    <source>
        <dbReference type="Proteomes" id="UP001595593"/>
    </source>
</evidence>
<feature type="region of interest" description="Disordered" evidence="1">
    <location>
        <begin position="1"/>
        <end position="24"/>
    </location>
</feature>
<gene>
    <name evidence="2" type="ORF">ACFOD4_08060</name>
</gene>
<sequence length="106" mass="11190">MASMAPASPASGLVPDGRPSLLRPAGLQHGLAEDPACSRMAPLFRSVMPQRVAWQTVATPEADPEAAAEAEVPPEPAMHQALHLCAVEKLDPKRPFSGAARAVYRL</sequence>
<reference evidence="3" key="1">
    <citation type="journal article" date="2019" name="Int. J. Syst. Evol. Microbiol.">
        <title>The Global Catalogue of Microorganisms (GCM) 10K type strain sequencing project: providing services to taxonomists for standard genome sequencing and annotation.</title>
        <authorList>
            <consortium name="The Broad Institute Genomics Platform"/>
            <consortium name="The Broad Institute Genome Sequencing Center for Infectious Disease"/>
            <person name="Wu L."/>
            <person name="Ma J."/>
        </authorList>
    </citation>
    <scope>NUCLEOTIDE SEQUENCE [LARGE SCALE GENOMIC DNA]</scope>
    <source>
        <strain evidence="3">KCTC 52094</strain>
    </source>
</reference>
<proteinExistence type="predicted"/>
<comment type="caution">
    <text evidence="2">The sequence shown here is derived from an EMBL/GenBank/DDBJ whole genome shotgun (WGS) entry which is preliminary data.</text>
</comment>
<name>A0ABV7G032_9PROT</name>